<feature type="transmembrane region" description="Helical" evidence="12">
    <location>
        <begin position="190"/>
        <end position="207"/>
    </location>
</feature>
<keyword evidence="6 12" id="KW-1133">Transmembrane helix</keyword>
<reference evidence="14" key="1">
    <citation type="submission" date="2021-08" db="EMBL/GenBank/DDBJ databases">
        <title>Chromosome-Level Trichoderma cornu-damae using Hi-C Data.</title>
        <authorList>
            <person name="Kim C.S."/>
        </authorList>
    </citation>
    <scope>NUCLEOTIDE SEQUENCE</scope>
    <source>
        <strain evidence="14">KA19-0412C</strain>
    </source>
</reference>
<proteinExistence type="inferred from homology"/>
<keyword evidence="9 12" id="KW-0472">Membrane</keyword>
<evidence type="ECO:0000259" key="13">
    <source>
        <dbReference type="PROSITE" id="PS51384"/>
    </source>
</evidence>
<dbReference type="InterPro" id="IPR039261">
    <property type="entry name" value="FNR_nucleotide-bd"/>
</dbReference>
<keyword evidence="4 12" id="KW-0812">Transmembrane</keyword>
<evidence type="ECO:0000313" key="14">
    <source>
        <dbReference type="EMBL" id="KAH6604817.1"/>
    </source>
</evidence>
<name>A0A9P8QLM7_9HYPO</name>
<feature type="domain" description="FAD-binding FR-type" evidence="13">
    <location>
        <begin position="226"/>
        <end position="338"/>
    </location>
</feature>
<dbReference type="InterPro" id="IPR013112">
    <property type="entry name" value="FAD-bd_8"/>
</dbReference>
<dbReference type="GO" id="GO:0000293">
    <property type="term" value="F:ferric-chelate reductase activity"/>
    <property type="evidence" value="ECO:0007669"/>
    <property type="project" value="UniProtKB-ARBA"/>
</dbReference>
<feature type="transmembrane region" description="Helical" evidence="12">
    <location>
        <begin position="58"/>
        <end position="76"/>
    </location>
</feature>
<dbReference type="GO" id="GO:0015677">
    <property type="term" value="P:copper ion import"/>
    <property type="evidence" value="ECO:0007669"/>
    <property type="project" value="TreeGrafter"/>
</dbReference>
<dbReference type="PROSITE" id="PS51384">
    <property type="entry name" value="FAD_FR"/>
    <property type="match status" value="1"/>
</dbReference>
<dbReference type="Pfam" id="PF08030">
    <property type="entry name" value="NAD_binding_6"/>
    <property type="match status" value="1"/>
</dbReference>
<dbReference type="OrthoDB" id="10006946at2759"/>
<evidence type="ECO:0000256" key="9">
    <source>
        <dbReference type="ARBA" id="ARBA00023136"/>
    </source>
</evidence>
<keyword evidence="8" id="KW-0406">Ion transport</keyword>
<dbReference type="PANTHER" id="PTHR32361">
    <property type="entry name" value="FERRIC/CUPRIC REDUCTASE TRANSMEMBRANE COMPONENT"/>
    <property type="match status" value="1"/>
</dbReference>
<keyword evidence="5" id="KW-0249">Electron transport</keyword>
<dbReference type="SFLD" id="SFLDG01168">
    <property type="entry name" value="Ferric_reductase_subgroup_(FRE"/>
    <property type="match status" value="1"/>
</dbReference>
<evidence type="ECO:0000256" key="4">
    <source>
        <dbReference type="ARBA" id="ARBA00022692"/>
    </source>
</evidence>
<evidence type="ECO:0000256" key="7">
    <source>
        <dbReference type="ARBA" id="ARBA00023002"/>
    </source>
</evidence>
<dbReference type="InterPro" id="IPR017927">
    <property type="entry name" value="FAD-bd_FR_type"/>
</dbReference>
<evidence type="ECO:0000256" key="8">
    <source>
        <dbReference type="ARBA" id="ARBA00023065"/>
    </source>
</evidence>
<gene>
    <name evidence="14" type="ORF">Trco_006524</name>
</gene>
<dbReference type="GO" id="GO:0005886">
    <property type="term" value="C:plasma membrane"/>
    <property type="evidence" value="ECO:0007669"/>
    <property type="project" value="TreeGrafter"/>
</dbReference>
<comment type="caution">
    <text evidence="14">The sequence shown here is derived from an EMBL/GenBank/DDBJ whole genome shotgun (WGS) entry which is preliminary data.</text>
</comment>
<feature type="transmembrane region" description="Helical" evidence="12">
    <location>
        <begin position="129"/>
        <end position="148"/>
    </location>
</feature>
<feature type="transmembrane region" description="Helical" evidence="12">
    <location>
        <begin position="163"/>
        <end position="183"/>
    </location>
</feature>
<dbReference type="InterPro" id="IPR051410">
    <property type="entry name" value="Ferric/Cupric_Reductase"/>
</dbReference>
<dbReference type="Pfam" id="PF01794">
    <property type="entry name" value="Ferric_reduct"/>
    <property type="match status" value="1"/>
</dbReference>
<comment type="subcellular location">
    <subcellularLocation>
        <location evidence="1">Membrane</location>
        <topology evidence="1">Multi-pass membrane protein</topology>
    </subcellularLocation>
</comment>
<evidence type="ECO:0000256" key="2">
    <source>
        <dbReference type="ARBA" id="ARBA00006278"/>
    </source>
</evidence>
<feature type="compositionally biased region" description="Low complexity" evidence="11">
    <location>
        <begin position="456"/>
        <end position="466"/>
    </location>
</feature>
<evidence type="ECO:0000256" key="1">
    <source>
        <dbReference type="ARBA" id="ARBA00004141"/>
    </source>
</evidence>
<sequence length="546" mass="60229">MPTAAEFAQREELNHRQISRIWERKGFRPWLPCPGEGIRKPRRVLLHTAPGLPSRGHAILVFLYLAINIILTFTNIDNSVFTMNSNVASRTAWMAIANLVVLIFLALKNTPLAFLTAWSYERLNILHQIAGSLCIIFVIIHASCYASYFELAGRAAVLREESVIYGEIAGLSFFIIGFAGVVIRRWWYELFYYIHISLWILAIVMVGLHQPDFGEKIVCVVIATAGIWVLDRLFRLSRFLVYSANNSAVLTPLPNGGTRVTLKKAPLGAVSGQHCFLWVPSARACETHPFTIASMDPLEFVVSSHDGFTQDLHRYAVKHPGATVKASVEGPYGTLPDASEYERVVLVAGGSGSTFTFGMALNMLRDVSSTQQDKKITFIWMVKHESHLHWFASHLDTLAKDARVELKLYITRSAESNVDEVTPKSITTTASSEIDLEKAVAAATLRPLGSTDPTASEESISGEIASTQSPSHVEAQSHAYEDFIEHGRPDVAALIQTAVDETPVDNRVLVLGCGPDGLMAQVRNTTAACIRPDGPGVELHCEQFGW</sequence>
<keyword evidence="7" id="KW-0560">Oxidoreductase</keyword>
<comment type="similarity">
    <text evidence="2">Belongs to the ferric reductase (FRE) family.</text>
</comment>
<evidence type="ECO:0000256" key="3">
    <source>
        <dbReference type="ARBA" id="ARBA00022448"/>
    </source>
</evidence>
<keyword evidence="3" id="KW-0813">Transport</keyword>
<evidence type="ECO:0000313" key="15">
    <source>
        <dbReference type="Proteomes" id="UP000827724"/>
    </source>
</evidence>
<dbReference type="CDD" id="cd06186">
    <property type="entry name" value="NOX_Duox_like_FAD_NADP"/>
    <property type="match status" value="1"/>
</dbReference>
<dbReference type="InterPro" id="IPR013130">
    <property type="entry name" value="Fe3_Rdtase_TM_dom"/>
</dbReference>
<accession>A0A9P8QLM7</accession>
<dbReference type="PANTHER" id="PTHR32361:SF9">
    <property type="entry name" value="FERRIC REDUCTASE TRANSMEMBRANE COMPONENT 3-RELATED"/>
    <property type="match status" value="1"/>
</dbReference>
<keyword evidence="15" id="KW-1185">Reference proteome</keyword>
<dbReference type="Gene3D" id="3.40.50.80">
    <property type="entry name" value="Nucleotide-binding domain of ferredoxin-NADP reductase (FNR) module"/>
    <property type="match status" value="1"/>
</dbReference>
<dbReference type="GO" id="GO:0006826">
    <property type="term" value="P:iron ion transport"/>
    <property type="evidence" value="ECO:0007669"/>
    <property type="project" value="TreeGrafter"/>
</dbReference>
<organism evidence="14 15">
    <name type="scientific">Trichoderma cornu-damae</name>
    <dbReference type="NCBI Taxonomy" id="654480"/>
    <lineage>
        <taxon>Eukaryota</taxon>
        <taxon>Fungi</taxon>
        <taxon>Dikarya</taxon>
        <taxon>Ascomycota</taxon>
        <taxon>Pezizomycotina</taxon>
        <taxon>Sordariomycetes</taxon>
        <taxon>Hypocreomycetidae</taxon>
        <taxon>Hypocreales</taxon>
        <taxon>Hypocreaceae</taxon>
        <taxon>Trichoderma</taxon>
    </lineage>
</organism>
<dbReference type="AlphaFoldDB" id="A0A9P8QLM7"/>
<dbReference type="SFLD" id="SFLDS00052">
    <property type="entry name" value="Ferric_Reductase_Domain"/>
    <property type="match status" value="1"/>
</dbReference>
<evidence type="ECO:0000256" key="11">
    <source>
        <dbReference type="SAM" id="MobiDB-lite"/>
    </source>
</evidence>
<dbReference type="SUPFAM" id="SSF52343">
    <property type="entry name" value="Ferredoxin reductase-like, C-terminal NADP-linked domain"/>
    <property type="match status" value="1"/>
</dbReference>
<feature type="region of interest" description="Disordered" evidence="11">
    <location>
        <begin position="448"/>
        <end position="472"/>
    </location>
</feature>
<evidence type="ECO:0000256" key="10">
    <source>
        <dbReference type="ARBA" id="ARBA00023180"/>
    </source>
</evidence>
<dbReference type="GO" id="GO:0006879">
    <property type="term" value="P:intracellular iron ion homeostasis"/>
    <property type="evidence" value="ECO:0007669"/>
    <property type="project" value="TreeGrafter"/>
</dbReference>
<dbReference type="Pfam" id="PF08022">
    <property type="entry name" value="FAD_binding_8"/>
    <property type="match status" value="1"/>
</dbReference>
<evidence type="ECO:0000256" key="12">
    <source>
        <dbReference type="SAM" id="Phobius"/>
    </source>
</evidence>
<dbReference type="InterPro" id="IPR013121">
    <property type="entry name" value="Fe_red_NAD-bd_6"/>
</dbReference>
<feature type="transmembrane region" description="Helical" evidence="12">
    <location>
        <begin position="96"/>
        <end position="117"/>
    </location>
</feature>
<protein>
    <recommendedName>
        <fullName evidence="13">FAD-binding FR-type domain-containing protein</fullName>
    </recommendedName>
</protein>
<keyword evidence="10" id="KW-0325">Glycoprotein</keyword>
<dbReference type="Proteomes" id="UP000827724">
    <property type="component" value="Unassembled WGS sequence"/>
</dbReference>
<dbReference type="EMBL" id="JAIWOZ010000005">
    <property type="protein sequence ID" value="KAH6604817.1"/>
    <property type="molecule type" value="Genomic_DNA"/>
</dbReference>
<evidence type="ECO:0000256" key="5">
    <source>
        <dbReference type="ARBA" id="ARBA00022982"/>
    </source>
</evidence>
<evidence type="ECO:0000256" key="6">
    <source>
        <dbReference type="ARBA" id="ARBA00022989"/>
    </source>
</evidence>